<feature type="non-terminal residue" evidence="6">
    <location>
        <position position="123"/>
    </location>
</feature>
<evidence type="ECO:0000259" key="5">
    <source>
        <dbReference type="PROSITE" id="PS50075"/>
    </source>
</evidence>
<evidence type="ECO:0000256" key="1">
    <source>
        <dbReference type="ARBA" id="ARBA00001957"/>
    </source>
</evidence>
<evidence type="ECO:0000256" key="2">
    <source>
        <dbReference type="ARBA" id="ARBA00006432"/>
    </source>
</evidence>
<dbReference type="PANTHER" id="PTHR44845">
    <property type="entry name" value="CARRIER DOMAIN-CONTAINING PROTEIN"/>
    <property type="match status" value="1"/>
</dbReference>
<evidence type="ECO:0000256" key="4">
    <source>
        <dbReference type="ARBA" id="ARBA00022553"/>
    </source>
</evidence>
<keyword evidence="4" id="KW-0597">Phosphoprotein</keyword>
<dbReference type="Pfam" id="PF00550">
    <property type="entry name" value="PP-binding"/>
    <property type="match status" value="1"/>
</dbReference>
<comment type="caution">
    <text evidence="6">The sequence shown here is derived from an EMBL/GenBank/DDBJ whole genome shotgun (WGS) entry which is preliminary data.</text>
</comment>
<keyword evidence="3" id="KW-0596">Phosphopantetheine</keyword>
<evidence type="ECO:0000313" key="6">
    <source>
        <dbReference type="EMBL" id="MBD0418178.1"/>
    </source>
</evidence>
<dbReference type="SMART" id="SM00823">
    <property type="entry name" value="PKS_PP"/>
    <property type="match status" value="1"/>
</dbReference>
<dbReference type="PROSITE" id="PS50075">
    <property type="entry name" value="CARRIER"/>
    <property type="match status" value="1"/>
</dbReference>
<evidence type="ECO:0000256" key="3">
    <source>
        <dbReference type="ARBA" id="ARBA00022450"/>
    </source>
</evidence>
<dbReference type="InterPro" id="IPR036736">
    <property type="entry name" value="ACP-like_sf"/>
</dbReference>
<comment type="similarity">
    <text evidence="2">Belongs to the ATP-dependent AMP-binding enzyme family.</text>
</comment>
<dbReference type="EMBL" id="JACVQF010000103">
    <property type="protein sequence ID" value="MBD0418178.1"/>
    <property type="molecule type" value="Genomic_DNA"/>
</dbReference>
<proteinExistence type="inferred from homology"/>
<feature type="non-terminal residue" evidence="6">
    <location>
        <position position="1"/>
    </location>
</feature>
<dbReference type="RefSeq" id="WP_188179243.1">
    <property type="nucleotide sequence ID" value="NZ_JACVQF010000103.1"/>
</dbReference>
<keyword evidence="7" id="KW-1185">Reference proteome</keyword>
<accession>A0A926QNB8</accession>
<reference evidence="6" key="2">
    <citation type="submission" date="2020-09" db="EMBL/GenBank/DDBJ databases">
        <authorList>
            <person name="Luo X."/>
        </authorList>
    </citation>
    <scope>NUCLEOTIDE SEQUENCE</scope>
    <source>
        <strain evidence="6">TRM S81-3</strain>
    </source>
</reference>
<dbReference type="GO" id="GO:0031177">
    <property type="term" value="F:phosphopantetheine binding"/>
    <property type="evidence" value="ECO:0007669"/>
    <property type="project" value="InterPro"/>
</dbReference>
<feature type="domain" description="Carrier" evidence="5">
    <location>
        <begin position="25"/>
        <end position="100"/>
    </location>
</feature>
<sequence>PLTVNGKLDRDALPVAEYGAGSGRAAANLREELLCQAFAEVLGLPSVGVEDDFFALGGHSLLATRLVSRIRAVLGVELPLRVLFEAPTPAGLAGRLDAAAGARLPLVAGERPERVPLSYAQRR</sequence>
<protein>
    <recommendedName>
        <fullName evidence="5">Carrier domain-containing protein</fullName>
    </recommendedName>
</protein>
<dbReference type="InterPro" id="IPR006162">
    <property type="entry name" value="Ppantetheine_attach_site"/>
</dbReference>
<organism evidence="6 7">
    <name type="scientific">Streptomyces griseicoloratus</name>
    <dbReference type="NCBI Taxonomy" id="2752516"/>
    <lineage>
        <taxon>Bacteria</taxon>
        <taxon>Bacillati</taxon>
        <taxon>Actinomycetota</taxon>
        <taxon>Actinomycetes</taxon>
        <taxon>Kitasatosporales</taxon>
        <taxon>Streptomycetaceae</taxon>
        <taxon>Streptomyces</taxon>
    </lineage>
</organism>
<dbReference type="GO" id="GO:0072330">
    <property type="term" value="P:monocarboxylic acid biosynthetic process"/>
    <property type="evidence" value="ECO:0007669"/>
    <property type="project" value="UniProtKB-ARBA"/>
</dbReference>
<dbReference type="FunFam" id="1.10.1200.10:FF:000016">
    <property type="entry name" value="Non-ribosomal peptide synthase"/>
    <property type="match status" value="1"/>
</dbReference>
<dbReference type="Gene3D" id="3.40.50.1820">
    <property type="entry name" value="alpha/beta hydrolase"/>
    <property type="match status" value="1"/>
</dbReference>
<evidence type="ECO:0000313" key="7">
    <source>
        <dbReference type="Proteomes" id="UP000621210"/>
    </source>
</evidence>
<dbReference type="SUPFAM" id="SSF47336">
    <property type="entry name" value="ACP-like"/>
    <property type="match status" value="1"/>
</dbReference>
<dbReference type="Proteomes" id="UP000621210">
    <property type="component" value="Unassembled WGS sequence"/>
</dbReference>
<dbReference type="PROSITE" id="PS00012">
    <property type="entry name" value="PHOSPHOPANTETHEINE"/>
    <property type="match status" value="1"/>
</dbReference>
<dbReference type="AlphaFoldDB" id="A0A926QNB8"/>
<dbReference type="GO" id="GO:0017000">
    <property type="term" value="P:antibiotic biosynthetic process"/>
    <property type="evidence" value="ECO:0007669"/>
    <property type="project" value="UniProtKB-ARBA"/>
</dbReference>
<dbReference type="InterPro" id="IPR029058">
    <property type="entry name" value="AB_hydrolase_fold"/>
</dbReference>
<dbReference type="GO" id="GO:0044550">
    <property type="term" value="P:secondary metabolite biosynthetic process"/>
    <property type="evidence" value="ECO:0007669"/>
    <property type="project" value="UniProtKB-ARBA"/>
</dbReference>
<dbReference type="InterPro" id="IPR009081">
    <property type="entry name" value="PP-bd_ACP"/>
</dbReference>
<dbReference type="PANTHER" id="PTHR44845:SF6">
    <property type="entry name" value="BETA-ALANINE-ACTIVATING ENZYME"/>
    <property type="match status" value="1"/>
</dbReference>
<dbReference type="InterPro" id="IPR020806">
    <property type="entry name" value="PKS_PP-bd"/>
</dbReference>
<gene>
    <name evidence="6" type="ORF">H0H10_03170</name>
</gene>
<comment type="cofactor">
    <cofactor evidence="1">
        <name>pantetheine 4'-phosphate</name>
        <dbReference type="ChEBI" id="CHEBI:47942"/>
    </cofactor>
</comment>
<reference evidence="6" key="1">
    <citation type="submission" date="2020-09" db="EMBL/GenBank/DDBJ databases">
        <title>Streptomyces grisecoloratus sp. nov., isolated from cotton soil.</title>
        <authorList>
            <person name="Xing L."/>
        </authorList>
    </citation>
    <scope>NUCLEOTIDE SEQUENCE</scope>
    <source>
        <strain evidence="6">TRM S81-3</strain>
    </source>
</reference>
<name>A0A926QNB8_9ACTN</name>